<gene>
    <name evidence="1" type="ORF">FNK824_LOCUS31004</name>
</gene>
<protein>
    <submittedName>
        <fullName evidence="1">Uncharacterized protein</fullName>
    </submittedName>
</protein>
<organism evidence="1 2">
    <name type="scientific">Rotaria sordida</name>
    <dbReference type="NCBI Taxonomy" id="392033"/>
    <lineage>
        <taxon>Eukaryota</taxon>
        <taxon>Metazoa</taxon>
        <taxon>Spiralia</taxon>
        <taxon>Gnathifera</taxon>
        <taxon>Rotifera</taxon>
        <taxon>Eurotatoria</taxon>
        <taxon>Bdelloidea</taxon>
        <taxon>Philodinida</taxon>
        <taxon>Philodinidae</taxon>
        <taxon>Rotaria</taxon>
    </lineage>
</organism>
<evidence type="ECO:0000313" key="1">
    <source>
        <dbReference type="EMBL" id="CAF4093199.1"/>
    </source>
</evidence>
<sequence>MPIYSTLFKNFERLSTHDLLSYGQLSCDTILTSIHKQLLNLYDLYDEYFRTLNDVINKLGFIKIWYVTWTKTTKEYSELFINEYVNKEQEIIDRLLIISSSDSILIEPVEELCERIKQPSTLPLLLAHIDFAHYLAKVNKWILLLMNSIAQRKSTRMAIWKLNCLMLSTCPSHKTANTLLTRTIQLYLTKISGNALTNIEQAFTNQSNTEKLQVDLLAAIQDTILSSS</sequence>
<dbReference type="EMBL" id="CAJOBE010009797">
    <property type="protein sequence ID" value="CAF4093199.1"/>
    <property type="molecule type" value="Genomic_DNA"/>
</dbReference>
<evidence type="ECO:0000313" key="2">
    <source>
        <dbReference type="Proteomes" id="UP000663874"/>
    </source>
</evidence>
<name>A0A819TUY2_9BILA</name>
<comment type="caution">
    <text evidence="1">The sequence shown here is derived from an EMBL/GenBank/DDBJ whole genome shotgun (WGS) entry which is preliminary data.</text>
</comment>
<proteinExistence type="predicted"/>
<dbReference type="AlphaFoldDB" id="A0A819TUY2"/>
<reference evidence="1" key="1">
    <citation type="submission" date="2021-02" db="EMBL/GenBank/DDBJ databases">
        <authorList>
            <person name="Nowell W R."/>
        </authorList>
    </citation>
    <scope>NUCLEOTIDE SEQUENCE</scope>
</reference>
<accession>A0A819TUY2</accession>
<dbReference type="Proteomes" id="UP000663874">
    <property type="component" value="Unassembled WGS sequence"/>
</dbReference>